<proteinExistence type="predicted"/>
<gene>
    <name evidence="1" type="ORF">OIHEL45_13190</name>
</gene>
<comment type="caution">
    <text evidence="1">The sequence shown here is derived from an EMBL/GenBank/DDBJ whole genome shotgun (WGS) entry which is preliminary data.</text>
</comment>
<keyword evidence="1" id="KW-0808">Transferase</keyword>
<dbReference type="InterPro" id="IPR001451">
    <property type="entry name" value="Hexapep"/>
</dbReference>
<dbReference type="InterPro" id="IPR047324">
    <property type="entry name" value="LbH_gamma_CA-like"/>
</dbReference>
<dbReference type="InterPro" id="IPR050484">
    <property type="entry name" value="Transf_Hexapept/Carb_Anhydrase"/>
</dbReference>
<dbReference type="Gene3D" id="2.160.10.10">
    <property type="entry name" value="Hexapeptide repeat proteins"/>
    <property type="match status" value="1"/>
</dbReference>
<dbReference type="PANTHER" id="PTHR13061:SF29">
    <property type="entry name" value="GAMMA CARBONIC ANHYDRASE-LIKE 1, MITOCHONDRIAL-RELATED"/>
    <property type="match status" value="1"/>
</dbReference>
<dbReference type="InterPro" id="IPR011004">
    <property type="entry name" value="Trimer_LpxA-like_sf"/>
</dbReference>
<dbReference type="CDD" id="cd04645">
    <property type="entry name" value="LbH_gamma_CA_like"/>
    <property type="match status" value="1"/>
</dbReference>
<dbReference type="SUPFAM" id="SSF51161">
    <property type="entry name" value="Trimeric LpxA-like enzymes"/>
    <property type="match status" value="1"/>
</dbReference>
<sequence>MTLYALADASPEVAPEAWVAPDANVIGKVTLGPDASVWFGSTLRGDNEMITVGRGSNVQENCVFHTDMGYPLTVGEDCTIGHKVMLHGCTIGDNSLIGMGATVLNGAKIGKNCLIGAGALITENKVIPDGSLVMGVPGKVVRELDAEAIQKLTASAKHYAENAARFRRDLKPL</sequence>
<dbReference type="GO" id="GO:0016740">
    <property type="term" value="F:transferase activity"/>
    <property type="evidence" value="ECO:0007669"/>
    <property type="project" value="UniProtKB-KW"/>
</dbReference>
<protein>
    <submittedName>
        <fullName evidence="1">Transferase hexapeptide repeat</fullName>
    </submittedName>
</protein>
<dbReference type="EMBL" id="ABID01000003">
    <property type="protein sequence ID" value="EDQ04657.1"/>
    <property type="molecule type" value="Genomic_DNA"/>
</dbReference>
<name>A0ABM9X5A6_9RHOB</name>
<dbReference type="RefSeq" id="WP_007119653.1">
    <property type="nucleotide sequence ID" value="NZ_ABID01000003.1"/>
</dbReference>
<dbReference type="PANTHER" id="PTHR13061">
    <property type="entry name" value="DYNACTIN SUBUNIT P25"/>
    <property type="match status" value="1"/>
</dbReference>
<keyword evidence="2" id="KW-1185">Reference proteome</keyword>
<evidence type="ECO:0000313" key="1">
    <source>
        <dbReference type="EMBL" id="EDQ04657.1"/>
    </source>
</evidence>
<dbReference type="Pfam" id="PF00132">
    <property type="entry name" value="Hexapep"/>
    <property type="match status" value="1"/>
</dbReference>
<reference evidence="1 2" key="1">
    <citation type="submission" date="2007-11" db="EMBL/GenBank/DDBJ databases">
        <authorList>
            <person name="Wagner-Dobler I."/>
            <person name="Ferriera S."/>
            <person name="Johnson J."/>
            <person name="Kravitz S."/>
            <person name="Beeson K."/>
            <person name="Sutton G."/>
            <person name="Rogers Y.-H."/>
            <person name="Friedman R."/>
            <person name="Frazier M."/>
            <person name="Venter J.C."/>
        </authorList>
    </citation>
    <scope>NUCLEOTIDE SEQUENCE [LARGE SCALE GENOMIC DNA]</scope>
    <source>
        <strain evidence="1 2">HEL-45</strain>
    </source>
</reference>
<accession>A0ABM9X5A6</accession>
<dbReference type="Proteomes" id="UP000003257">
    <property type="component" value="Unassembled WGS sequence"/>
</dbReference>
<evidence type="ECO:0000313" key="2">
    <source>
        <dbReference type="Proteomes" id="UP000003257"/>
    </source>
</evidence>
<organism evidence="1 2">
    <name type="scientific">Sulfitobacter indolifex HEL-45</name>
    <dbReference type="NCBI Taxonomy" id="391624"/>
    <lineage>
        <taxon>Bacteria</taxon>
        <taxon>Pseudomonadati</taxon>
        <taxon>Pseudomonadota</taxon>
        <taxon>Alphaproteobacteria</taxon>
        <taxon>Rhodobacterales</taxon>
        <taxon>Roseobacteraceae</taxon>
        <taxon>Sulfitobacter</taxon>
    </lineage>
</organism>